<protein>
    <submittedName>
        <fullName evidence="1">Uncharacterized protein</fullName>
    </submittedName>
</protein>
<dbReference type="OrthoDB" id="10556603at2759"/>
<reference evidence="1" key="1">
    <citation type="journal article" date="2020" name="Stud. Mycol.">
        <title>101 Dothideomycetes genomes: a test case for predicting lifestyles and emergence of pathogens.</title>
        <authorList>
            <person name="Haridas S."/>
            <person name="Albert R."/>
            <person name="Binder M."/>
            <person name="Bloem J."/>
            <person name="Labutti K."/>
            <person name="Salamov A."/>
            <person name="Andreopoulos B."/>
            <person name="Baker S."/>
            <person name="Barry K."/>
            <person name="Bills G."/>
            <person name="Bluhm B."/>
            <person name="Cannon C."/>
            <person name="Castanera R."/>
            <person name="Culley D."/>
            <person name="Daum C."/>
            <person name="Ezra D."/>
            <person name="Gonzalez J."/>
            <person name="Henrissat B."/>
            <person name="Kuo A."/>
            <person name="Liang C."/>
            <person name="Lipzen A."/>
            <person name="Lutzoni F."/>
            <person name="Magnuson J."/>
            <person name="Mondo S."/>
            <person name="Nolan M."/>
            <person name="Ohm R."/>
            <person name="Pangilinan J."/>
            <person name="Park H.-J."/>
            <person name="Ramirez L."/>
            <person name="Alfaro M."/>
            <person name="Sun H."/>
            <person name="Tritt A."/>
            <person name="Yoshinaga Y."/>
            <person name="Zwiers L.-H."/>
            <person name="Turgeon B."/>
            <person name="Goodwin S."/>
            <person name="Spatafora J."/>
            <person name="Crous P."/>
            <person name="Grigoriev I."/>
        </authorList>
    </citation>
    <scope>NUCLEOTIDE SEQUENCE</scope>
    <source>
        <strain evidence="1">CBS 473.64</strain>
    </source>
</reference>
<keyword evidence="2" id="KW-1185">Reference proteome</keyword>
<dbReference type="PANTHER" id="PTHR38790:SF4">
    <property type="entry name" value="2EXR DOMAIN-CONTAINING PROTEIN"/>
    <property type="match status" value="1"/>
</dbReference>
<evidence type="ECO:0000313" key="1">
    <source>
        <dbReference type="EMBL" id="KAF2646042.1"/>
    </source>
</evidence>
<name>A0A6A6SFJ2_9PLEO</name>
<accession>A0A6A6SFJ2</accession>
<sequence length="530" mass="60786">MASHSTTFSPLLSLPLELRGMIWKECFTEKRTAVEPDDAWNPSRRLGRSDIRSMHPTNTASMIPLPLSKELYHETREAYYNAMRFRTTQPEAFRSFYEGKSERNAMIKRVEIGVSCLFITNGTVTSDRLTDQKSTEHHVNAELRAWGKIFDNWDTFGFTVLDEVHINFQQWVKFMRRTEQNRPFTDCDELHRLFYKIANSTLVTNGRVKKITQSGLWTMGAFRAFEQRIEIPAAHAVINKDFDEALDRNVANHAMIQHISPHDSNPTPWHELHSRRSADQAEPRTQALAEATNKIHRANHLTAFELLALAARTFGSLLAEHDAGRHGELRERHMADNDGHVTNYAMQAVFAYEALSKKIDYEERGQWDSWWSDIIASCPHDTFLDAWLPDRKEEGQGTTNKVWYQAVYADMRPLYPRLPYLRLEGDELGGYPFLNDNPWEPSEEALWSRSYASGFGEEEGLAGLVDEGGFMVKMDEVGPLDRWCLCSECGRAVADGLEVPHGEGWEEGMLGEVGGKVFRKMVRRRQKVAI</sequence>
<gene>
    <name evidence="1" type="ORF">P280DRAFT_544470</name>
</gene>
<dbReference type="EMBL" id="MU006776">
    <property type="protein sequence ID" value="KAF2646042.1"/>
    <property type="molecule type" value="Genomic_DNA"/>
</dbReference>
<organism evidence="1 2">
    <name type="scientific">Massarina eburnea CBS 473.64</name>
    <dbReference type="NCBI Taxonomy" id="1395130"/>
    <lineage>
        <taxon>Eukaryota</taxon>
        <taxon>Fungi</taxon>
        <taxon>Dikarya</taxon>
        <taxon>Ascomycota</taxon>
        <taxon>Pezizomycotina</taxon>
        <taxon>Dothideomycetes</taxon>
        <taxon>Pleosporomycetidae</taxon>
        <taxon>Pleosporales</taxon>
        <taxon>Massarineae</taxon>
        <taxon>Massarinaceae</taxon>
        <taxon>Massarina</taxon>
    </lineage>
</organism>
<evidence type="ECO:0000313" key="2">
    <source>
        <dbReference type="Proteomes" id="UP000799753"/>
    </source>
</evidence>
<dbReference type="PANTHER" id="PTHR38790">
    <property type="entry name" value="2EXR DOMAIN-CONTAINING PROTEIN-RELATED"/>
    <property type="match status" value="1"/>
</dbReference>
<proteinExistence type="predicted"/>
<dbReference type="Proteomes" id="UP000799753">
    <property type="component" value="Unassembled WGS sequence"/>
</dbReference>
<dbReference type="AlphaFoldDB" id="A0A6A6SFJ2"/>